<comment type="caution">
    <text evidence="3">The sequence shown here is derived from an EMBL/GenBank/DDBJ whole genome shotgun (WGS) entry which is preliminary data.</text>
</comment>
<reference evidence="3 4" key="1">
    <citation type="submission" date="2019-09" db="EMBL/GenBank/DDBJ databases">
        <title>Salinarimonas rosea gen. nov., sp. nov., a new member of the a-2 subgroup of the Proteobacteria.</title>
        <authorList>
            <person name="Liu J."/>
        </authorList>
    </citation>
    <scope>NUCLEOTIDE SEQUENCE [LARGE SCALE GENOMIC DNA]</scope>
    <source>
        <strain evidence="3 4">BN140002</strain>
    </source>
</reference>
<evidence type="ECO:0000256" key="1">
    <source>
        <dbReference type="SAM" id="MobiDB-lite"/>
    </source>
</evidence>
<evidence type="ECO:0000313" key="3">
    <source>
        <dbReference type="EMBL" id="KAA2244085.1"/>
    </source>
</evidence>
<dbReference type="Proteomes" id="UP000323142">
    <property type="component" value="Unassembled WGS sequence"/>
</dbReference>
<name>A0A5B2VYG7_9HYPH</name>
<evidence type="ECO:0000313" key="4">
    <source>
        <dbReference type="Proteomes" id="UP000323142"/>
    </source>
</evidence>
<feature type="domain" description="DUF427" evidence="2">
    <location>
        <begin position="33"/>
        <end position="123"/>
    </location>
</feature>
<dbReference type="AlphaFoldDB" id="A0A5B2VYG7"/>
<evidence type="ECO:0000259" key="2">
    <source>
        <dbReference type="Pfam" id="PF04248"/>
    </source>
</evidence>
<dbReference type="EMBL" id="VUOA01000005">
    <property type="protein sequence ID" value="KAA2244085.1"/>
    <property type="molecule type" value="Genomic_DNA"/>
</dbReference>
<dbReference type="OrthoDB" id="9815163at2"/>
<dbReference type="PANTHER" id="PTHR43058">
    <property type="entry name" value="SLR0655 PROTEIN"/>
    <property type="match status" value="1"/>
</dbReference>
<dbReference type="PANTHER" id="PTHR43058:SF1">
    <property type="entry name" value="DUF427 DOMAIN-CONTAINING PROTEIN"/>
    <property type="match status" value="1"/>
</dbReference>
<sequence>MRNPIADEPGPGQESVWDYPRPPLLEPVTERLRVVLDGAVIADTTRGHRVLETSHPPVYYFPPEDILPGAVEPVPGSSFCEWKGVAVYFDVVGSAQRVGRGAWTYRSPTPGFRAIAGHVAFYAGPMDGCFVDEERVIPQPGGFYGGWITSRVVGPFKGQLGRLSSGG</sequence>
<keyword evidence="4" id="KW-1185">Reference proteome</keyword>
<dbReference type="InterPro" id="IPR038694">
    <property type="entry name" value="DUF427_sf"/>
</dbReference>
<organism evidence="3 4">
    <name type="scientific">Salinarimonas soli</name>
    <dbReference type="NCBI Taxonomy" id="1638099"/>
    <lineage>
        <taxon>Bacteria</taxon>
        <taxon>Pseudomonadati</taxon>
        <taxon>Pseudomonadota</taxon>
        <taxon>Alphaproteobacteria</taxon>
        <taxon>Hyphomicrobiales</taxon>
        <taxon>Salinarimonadaceae</taxon>
        <taxon>Salinarimonas</taxon>
    </lineage>
</organism>
<dbReference type="RefSeq" id="WP_149815397.1">
    <property type="nucleotide sequence ID" value="NZ_VUOA01000005.1"/>
</dbReference>
<accession>A0A5B2VYG7</accession>
<gene>
    <name evidence="3" type="ORF">F0L46_02260</name>
</gene>
<dbReference type="Pfam" id="PF04248">
    <property type="entry name" value="NTP_transf_9"/>
    <property type="match status" value="1"/>
</dbReference>
<feature type="region of interest" description="Disordered" evidence="1">
    <location>
        <begin position="1"/>
        <end position="20"/>
    </location>
</feature>
<proteinExistence type="predicted"/>
<dbReference type="InterPro" id="IPR007361">
    <property type="entry name" value="DUF427"/>
</dbReference>
<reference evidence="3 4" key="2">
    <citation type="submission" date="2019-09" db="EMBL/GenBank/DDBJ databases">
        <authorList>
            <person name="Jin C."/>
        </authorList>
    </citation>
    <scope>NUCLEOTIDE SEQUENCE [LARGE SCALE GENOMIC DNA]</scope>
    <source>
        <strain evidence="3 4">BN140002</strain>
    </source>
</reference>
<dbReference type="Gene3D" id="2.170.150.40">
    <property type="entry name" value="Domain of unknown function (DUF427)"/>
    <property type="match status" value="1"/>
</dbReference>
<protein>
    <submittedName>
        <fullName evidence="3">DUF427 domain-containing protein</fullName>
    </submittedName>
</protein>